<organism evidence="4 5">
    <name type="scientific">Stakelama sediminis</name>
    <dbReference type="NCBI Taxonomy" id="463200"/>
    <lineage>
        <taxon>Bacteria</taxon>
        <taxon>Pseudomonadati</taxon>
        <taxon>Pseudomonadota</taxon>
        <taxon>Alphaproteobacteria</taxon>
        <taxon>Sphingomonadales</taxon>
        <taxon>Sphingomonadaceae</taxon>
        <taxon>Stakelama</taxon>
    </lineage>
</organism>
<evidence type="ECO:0000259" key="2">
    <source>
        <dbReference type="Pfam" id="PF20620"/>
    </source>
</evidence>
<evidence type="ECO:0000259" key="1">
    <source>
        <dbReference type="Pfam" id="PF07944"/>
    </source>
</evidence>
<dbReference type="RefSeq" id="WP_246359760.1">
    <property type="nucleotide sequence ID" value="NZ_BAABIF010000013.1"/>
</dbReference>
<gene>
    <name evidence="4" type="ORF">FHR23_001375</name>
</gene>
<dbReference type="Proteomes" id="UP000554342">
    <property type="component" value="Unassembled WGS sequence"/>
</dbReference>
<name>A0A840YY43_9SPHN</name>
<feature type="domain" description="Non-reducing end beta-L-arabinofuranosidase-like GH127 catalytic" evidence="1">
    <location>
        <begin position="50"/>
        <end position="437"/>
    </location>
</feature>
<feature type="domain" description="Glycoside hydrolase GH146 substrate-binding" evidence="2">
    <location>
        <begin position="656"/>
        <end position="787"/>
    </location>
</feature>
<evidence type="ECO:0000259" key="3">
    <source>
        <dbReference type="Pfam" id="PF20736"/>
    </source>
</evidence>
<protein>
    <recommendedName>
        <fullName evidence="6">Glycoside hydrolase family 127 protein</fullName>
    </recommendedName>
</protein>
<dbReference type="SUPFAM" id="SSF48208">
    <property type="entry name" value="Six-hairpin glycosidases"/>
    <property type="match status" value="1"/>
</dbReference>
<sequence length="798" mass="89058">MSLAMRLDRRRLLAGAGMLAVSAGFPEMAAKAAEARILPGAAAALPMDTVRLRPSAYLDAVNANRTYLMRLEPDRLLHNYRRFAGLKPKGALYGGWESETIAGEALGHYLSALALLHAQTGDTEAVTRIDYILAQMDEVQQAQGDGYVAGFMRKRKDGTIVDGKEIFPEIMAGEIRSTGFDLNGAWSPFYNLHKVFAGLLDVHKHVGRKQALEIAVKFGAYIDHVTGGLTPAQMQEVLACEFGGINESFADMYARTGDPRWKRLSERFYHKAVLDPLTARKDILPNLHSNTQIPKVIGVARYHEATGDARAGIAPRFFWDTVVHHHSFVIGGNGDREYFFEPDAIAQHITEQTCEGCSSYNMLKLSRHIFAWQPDGAVFDYYERTHLNHILAQQNPATSMFTYMTPMMSGTKRDWSSPFNDFWCCVCTGMESHSKHGDSIFWEGKGGDTFFVNLFIPATAHWRAQDADFTLDTRYPYDGAVSLTASRIGSRKPFAIALRIPAWAPQTKVLVNGKPASMLRNKGYAVIRRSWRTGDVVTMDIPLDLRLEPTQGNDEVIAALRGPMVLAADLGPADKDWEGDAPALVGSDLTGAFQSVSTAEVSYRTQGIGRPADMTFTPFYGHYERRSAVYFRRFTDAGWAKAQIAYRAEQERLRDLAARSVDVMHLGEMQAERDHKLQADISYPVVYRGRNGRDARSGGYFEFTMKVRPGPLVLEATYWGGERKRKFHILIDGTPIATQTLEADKPGEFFDVDYPIPEKLTRGKQSVQVKFVPEPDKTAGPVFGVRIFTPKKPDDRQV</sequence>
<evidence type="ECO:0000313" key="5">
    <source>
        <dbReference type="Proteomes" id="UP000554342"/>
    </source>
</evidence>
<dbReference type="InterPro" id="IPR008928">
    <property type="entry name" value="6-hairpin_glycosidase_sf"/>
</dbReference>
<evidence type="ECO:0000313" key="4">
    <source>
        <dbReference type="EMBL" id="MBB5718452.1"/>
    </source>
</evidence>
<dbReference type="Pfam" id="PF20736">
    <property type="entry name" value="Glyco_hydro127M"/>
    <property type="match status" value="1"/>
</dbReference>
<dbReference type="EMBL" id="JACIJI010000002">
    <property type="protein sequence ID" value="MBB5718452.1"/>
    <property type="molecule type" value="Genomic_DNA"/>
</dbReference>
<dbReference type="InterPro" id="IPR049046">
    <property type="entry name" value="Beta-AFase-like_GH127_middle"/>
</dbReference>
<reference evidence="4 5" key="1">
    <citation type="submission" date="2020-08" db="EMBL/GenBank/DDBJ databases">
        <title>Genomic Encyclopedia of Type Strains, Phase IV (KMG-IV): sequencing the most valuable type-strain genomes for metagenomic binning, comparative biology and taxonomic classification.</title>
        <authorList>
            <person name="Goeker M."/>
        </authorList>
    </citation>
    <scope>NUCLEOTIDE SEQUENCE [LARGE SCALE GENOMIC DNA]</scope>
    <source>
        <strain evidence="4 5">DSM 27203</strain>
    </source>
</reference>
<feature type="domain" description="Non-reducing end beta-L-arabinofuranosidase-like GH127 middle" evidence="3">
    <location>
        <begin position="451"/>
        <end position="543"/>
    </location>
</feature>
<comment type="caution">
    <text evidence="4">The sequence shown here is derived from an EMBL/GenBank/DDBJ whole genome shotgun (WGS) entry which is preliminary data.</text>
</comment>
<dbReference type="GO" id="GO:0005975">
    <property type="term" value="P:carbohydrate metabolic process"/>
    <property type="evidence" value="ECO:0007669"/>
    <property type="project" value="InterPro"/>
</dbReference>
<evidence type="ECO:0008006" key="6">
    <source>
        <dbReference type="Google" id="ProtNLM"/>
    </source>
</evidence>
<dbReference type="PANTHER" id="PTHR31151:SF0">
    <property type="entry name" value="PROLINE-TRNA LIGASE (DUF1680)"/>
    <property type="match status" value="1"/>
</dbReference>
<dbReference type="Pfam" id="PF07944">
    <property type="entry name" value="Beta-AFase-like_GH127_cat"/>
    <property type="match status" value="1"/>
</dbReference>
<accession>A0A840YY43</accession>
<keyword evidence="5" id="KW-1185">Reference proteome</keyword>
<dbReference type="PANTHER" id="PTHR31151">
    <property type="entry name" value="PROLINE-TRNA LIGASE (DUF1680)"/>
    <property type="match status" value="1"/>
</dbReference>
<dbReference type="InterPro" id="IPR006311">
    <property type="entry name" value="TAT_signal"/>
</dbReference>
<proteinExistence type="predicted"/>
<dbReference type="PROSITE" id="PS51318">
    <property type="entry name" value="TAT"/>
    <property type="match status" value="1"/>
</dbReference>
<dbReference type="InterPro" id="IPR046544">
    <property type="entry name" value="GH146_SB_dom"/>
</dbReference>
<dbReference type="InterPro" id="IPR012878">
    <property type="entry name" value="Beta-AFase-like_GH127_cat"/>
</dbReference>
<dbReference type="AlphaFoldDB" id="A0A840YY43"/>
<dbReference type="Pfam" id="PF20620">
    <property type="entry name" value="DUF6805"/>
    <property type="match status" value="1"/>
</dbReference>